<gene>
    <name evidence="2" type="ORF">G6F50_017348</name>
</gene>
<protein>
    <submittedName>
        <fullName evidence="2">Uncharacterized protein</fullName>
    </submittedName>
</protein>
<keyword evidence="3" id="KW-1185">Reference proteome</keyword>
<dbReference type="EMBL" id="JAANIU010012566">
    <property type="protein sequence ID" value="KAG1530390.1"/>
    <property type="molecule type" value="Genomic_DNA"/>
</dbReference>
<proteinExistence type="predicted"/>
<name>A0A9P6XQD5_9FUNG</name>
<comment type="caution">
    <text evidence="2">The sequence shown here is derived from an EMBL/GenBank/DDBJ whole genome shotgun (WGS) entry which is preliminary data.</text>
</comment>
<dbReference type="AlphaFoldDB" id="A0A9P6XQD5"/>
<sequence length="94" mass="8941">MPASEPVVGAECAAEPAAGGLPDAGLARQQLARIGAGHRAAPAATEAATLNEPASVGSRASPMRTKGSRSGKAGGVSDPNSDPAPAQSASVPGA</sequence>
<evidence type="ECO:0000313" key="2">
    <source>
        <dbReference type="EMBL" id="KAG1530390.1"/>
    </source>
</evidence>
<feature type="region of interest" description="Disordered" evidence="1">
    <location>
        <begin position="43"/>
        <end position="94"/>
    </location>
</feature>
<feature type="compositionally biased region" description="Low complexity" evidence="1">
    <location>
        <begin position="43"/>
        <end position="54"/>
    </location>
</feature>
<dbReference type="Proteomes" id="UP000740926">
    <property type="component" value="Unassembled WGS sequence"/>
</dbReference>
<accession>A0A9P6XQD5</accession>
<reference evidence="2 3" key="1">
    <citation type="journal article" date="2020" name="Microb. Genom.">
        <title>Genetic diversity of clinical and environmental Mucorales isolates obtained from an investigation of mucormycosis cases among solid organ transplant recipients.</title>
        <authorList>
            <person name="Nguyen M.H."/>
            <person name="Kaul D."/>
            <person name="Muto C."/>
            <person name="Cheng S.J."/>
            <person name="Richter R.A."/>
            <person name="Bruno V.M."/>
            <person name="Liu G."/>
            <person name="Beyhan S."/>
            <person name="Sundermann A.J."/>
            <person name="Mounaud S."/>
            <person name="Pasculle A.W."/>
            <person name="Nierman W.C."/>
            <person name="Driscoll E."/>
            <person name="Cumbie R."/>
            <person name="Clancy C.J."/>
            <person name="Dupont C.L."/>
        </authorList>
    </citation>
    <scope>NUCLEOTIDE SEQUENCE [LARGE SCALE GENOMIC DNA]</scope>
    <source>
        <strain evidence="2 3">GL24</strain>
    </source>
</reference>
<organism evidence="2 3">
    <name type="scientific">Rhizopus delemar</name>
    <dbReference type="NCBI Taxonomy" id="936053"/>
    <lineage>
        <taxon>Eukaryota</taxon>
        <taxon>Fungi</taxon>
        <taxon>Fungi incertae sedis</taxon>
        <taxon>Mucoromycota</taxon>
        <taxon>Mucoromycotina</taxon>
        <taxon>Mucoromycetes</taxon>
        <taxon>Mucorales</taxon>
        <taxon>Mucorineae</taxon>
        <taxon>Rhizopodaceae</taxon>
        <taxon>Rhizopus</taxon>
    </lineage>
</organism>
<evidence type="ECO:0000313" key="3">
    <source>
        <dbReference type="Proteomes" id="UP000740926"/>
    </source>
</evidence>
<evidence type="ECO:0000256" key="1">
    <source>
        <dbReference type="SAM" id="MobiDB-lite"/>
    </source>
</evidence>